<dbReference type="InterPro" id="IPR013154">
    <property type="entry name" value="ADH-like_N"/>
</dbReference>
<dbReference type="SUPFAM" id="SSF51735">
    <property type="entry name" value="NAD(P)-binding Rossmann-fold domains"/>
    <property type="match status" value="1"/>
</dbReference>
<dbReference type="Pfam" id="PF00107">
    <property type="entry name" value="ADH_zinc_N"/>
    <property type="match status" value="1"/>
</dbReference>
<dbReference type="PANTHER" id="PTHR43401">
    <property type="entry name" value="L-THREONINE 3-DEHYDROGENASE"/>
    <property type="match status" value="1"/>
</dbReference>
<dbReference type="Gene3D" id="3.90.180.10">
    <property type="entry name" value="Medium-chain alcohol dehydrogenases, catalytic domain"/>
    <property type="match status" value="1"/>
</dbReference>
<name>A0A060LPX1_9BACI</name>
<sequence length="331" mass="36125">MKEIYLDQPQVMHVRDALPLPLLQDGEVRIKLLYGGICGSDLSVFKGRLPHAQYPLRPGHEVVGEVIESRASHINEGKRVVITPNTFCGKCEFCLKGKPNICLEKQSIGITCDGGFAEELHIHSRYCLPIPDELSNEAAVLIEPLSVIVHGMKQITIQPGMSVLVVGCGTEGLLAAALARHVGGEVTAIDINASKLAMLRSFHDMTLGHPMDIAGNQYDVVIEAAGTKQSVESCFSLLKPGGELLLIGITPEATIPVAQVVRKEQKIVGSIIYEFPTDFQTSVTYLLDEQFDPTVFISKIKPFYEYEEAYQMALSGNYAKIVLKFKGAAVS</sequence>
<dbReference type="KEGG" id="ble:BleG1_0768"/>
<evidence type="ECO:0000256" key="2">
    <source>
        <dbReference type="ARBA" id="ARBA00022833"/>
    </source>
</evidence>
<dbReference type="SUPFAM" id="SSF50129">
    <property type="entry name" value="GroES-like"/>
    <property type="match status" value="1"/>
</dbReference>
<evidence type="ECO:0000256" key="3">
    <source>
        <dbReference type="ARBA" id="ARBA00023002"/>
    </source>
</evidence>
<feature type="domain" description="Enoyl reductase (ER)" evidence="4">
    <location>
        <begin position="7"/>
        <end position="323"/>
    </location>
</feature>
<dbReference type="InterPro" id="IPR020843">
    <property type="entry name" value="ER"/>
</dbReference>
<proteinExistence type="predicted"/>
<dbReference type="InterPro" id="IPR036291">
    <property type="entry name" value="NAD(P)-bd_dom_sf"/>
</dbReference>
<reference evidence="5 6" key="1">
    <citation type="journal article" date="2014" name="Gene">
        <title>A comparative genomic analysis of the alkalitolerant soil bacterium Bacillus lehensis G1.</title>
        <authorList>
            <person name="Noor Y.M."/>
            <person name="Samsulrizal N.H."/>
            <person name="Jema'on N.A."/>
            <person name="Low K.O."/>
            <person name="Ramli A.N."/>
            <person name="Alias N.I."/>
            <person name="Damis S.I."/>
            <person name="Fuzi S.F."/>
            <person name="Isa M.N."/>
            <person name="Murad A.M."/>
            <person name="Raih M.F."/>
            <person name="Bakar F.D."/>
            <person name="Najimudin N."/>
            <person name="Mahadi N.M."/>
            <person name="Illias R.M."/>
        </authorList>
    </citation>
    <scope>NUCLEOTIDE SEQUENCE [LARGE SCALE GENOMIC DNA]</scope>
    <source>
        <strain evidence="5 6">G1</strain>
    </source>
</reference>
<dbReference type="HOGENOM" id="CLU_026673_11_0_9"/>
<dbReference type="Proteomes" id="UP000027142">
    <property type="component" value="Chromosome"/>
</dbReference>
<dbReference type="RefSeq" id="WP_244877279.1">
    <property type="nucleotide sequence ID" value="NZ_CP003923.1"/>
</dbReference>
<dbReference type="PATRIC" id="fig|1246626.3.peg.766"/>
<dbReference type="eggNOG" id="COG1063">
    <property type="taxonomic scope" value="Bacteria"/>
</dbReference>
<dbReference type="GO" id="GO:0016491">
    <property type="term" value="F:oxidoreductase activity"/>
    <property type="evidence" value="ECO:0007669"/>
    <property type="project" value="UniProtKB-KW"/>
</dbReference>
<keyword evidence="2" id="KW-0862">Zinc</keyword>
<dbReference type="PANTHER" id="PTHR43401:SF2">
    <property type="entry name" value="L-THREONINE 3-DEHYDROGENASE"/>
    <property type="match status" value="1"/>
</dbReference>
<dbReference type="InterPro" id="IPR050129">
    <property type="entry name" value="Zn_alcohol_dh"/>
</dbReference>
<dbReference type="InterPro" id="IPR013149">
    <property type="entry name" value="ADH-like_C"/>
</dbReference>
<evidence type="ECO:0000313" key="6">
    <source>
        <dbReference type="Proteomes" id="UP000027142"/>
    </source>
</evidence>
<evidence type="ECO:0000256" key="1">
    <source>
        <dbReference type="ARBA" id="ARBA00022723"/>
    </source>
</evidence>
<keyword evidence="6" id="KW-1185">Reference proteome</keyword>
<dbReference type="Gene3D" id="3.40.50.720">
    <property type="entry name" value="NAD(P)-binding Rossmann-like Domain"/>
    <property type="match status" value="1"/>
</dbReference>
<keyword evidence="1" id="KW-0479">Metal-binding</keyword>
<organism evidence="5 6">
    <name type="scientific">Shouchella lehensis G1</name>
    <dbReference type="NCBI Taxonomy" id="1246626"/>
    <lineage>
        <taxon>Bacteria</taxon>
        <taxon>Bacillati</taxon>
        <taxon>Bacillota</taxon>
        <taxon>Bacilli</taxon>
        <taxon>Bacillales</taxon>
        <taxon>Bacillaceae</taxon>
        <taxon>Shouchella</taxon>
    </lineage>
</organism>
<dbReference type="STRING" id="1246626.BleG1_0768"/>
<accession>A0A060LPX1</accession>
<protein>
    <submittedName>
        <fullName evidence="5">Alcohol dehydrogenase</fullName>
    </submittedName>
</protein>
<dbReference type="EMBL" id="CP003923">
    <property type="protein sequence ID" value="AIC93376.1"/>
    <property type="molecule type" value="Genomic_DNA"/>
</dbReference>
<evidence type="ECO:0000313" key="5">
    <source>
        <dbReference type="EMBL" id="AIC93376.1"/>
    </source>
</evidence>
<dbReference type="GO" id="GO:0046872">
    <property type="term" value="F:metal ion binding"/>
    <property type="evidence" value="ECO:0007669"/>
    <property type="project" value="UniProtKB-KW"/>
</dbReference>
<dbReference type="Pfam" id="PF08240">
    <property type="entry name" value="ADH_N"/>
    <property type="match status" value="1"/>
</dbReference>
<evidence type="ECO:0000259" key="4">
    <source>
        <dbReference type="SMART" id="SM00829"/>
    </source>
</evidence>
<gene>
    <name evidence="5" type="ORF">BleG1_0768</name>
</gene>
<keyword evidence="3" id="KW-0560">Oxidoreductase</keyword>
<dbReference type="InterPro" id="IPR011032">
    <property type="entry name" value="GroES-like_sf"/>
</dbReference>
<dbReference type="SMART" id="SM00829">
    <property type="entry name" value="PKS_ER"/>
    <property type="match status" value="1"/>
</dbReference>
<dbReference type="AlphaFoldDB" id="A0A060LPX1"/>